<dbReference type="Pfam" id="PF18950">
    <property type="entry name" value="DUF5694"/>
    <property type="match status" value="1"/>
</dbReference>
<dbReference type="Proteomes" id="UP000665043">
    <property type="component" value="Chromosome"/>
</dbReference>
<dbReference type="EMBL" id="CP046956">
    <property type="protein sequence ID" value="QTN01401.1"/>
    <property type="molecule type" value="Genomic_DNA"/>
</dbReference>
<proteinExistence type="predicted"/>
<reference evidence="1 2" key="1">
    <citation type="submission" date="2019-12" db="EMBL/GenBank/DDBJ databases">
        <title>The whole genome sequencing of a strain isolated from a Mars analog, Dalangtan Playa.</title>
        <authorList>
            <person name="Huang T."/>
        </authorList>
    </citation>
    <scope>NUCLEOTIDE SEQUENCE [LARGE SCALE GENOMIC DNA]</scope>
    <source>
        <strain evidence="1 2">DP4-553-S</strain>
    </source>
</reference>
<evidence type="ECO:0000313" key="1">
    <source>
        <dbReference type="EMBL" id="QTN01401.1"/>
    </source>
</evidence>
<protein>
    <recommendedName>
        <fullName evidence="3">TraB family protein</fullName>
    </recommendedName>
</protein>
<keyword evidence="2" id="KW-1185">Reference proteome</keyword>
<dbReference type="InterPro" id="IPR043749">
    <property type="entry name" value="DUF5694"/>
</dbReference>
<gene>
    <name evidence="1" type="ORF">ERJ70_05625</name>
</gene>
<evidence type="ECO:0000313" key="2">
    <source>
        <dbReference type="Proteomes" id="UP000665043"/>
    </source>
</evidence>
<sequence length="237" mass="27736">MVFGTFHMRYTPDLFRYQMDGTLTEQNKQDIKKVVDCLKEFQPTKIALEVEKKHHNTLNHDFQQYRNGKFSLEVNEIHQFGFRCADELNHHQVYAVDWMESLGNIGIGQAINWAKTEQPEMYELITEHYQPQINTYSATTNIVELIMACNMEVRSTLDHEMNMAVARIGKEENYVGIDWLRWWYQRNLILYANLAEITAAGDRTLLIIGAGHIHLLTRFLQESGQFDVIPALDYLTF</sequence>
<organism evidence="1 2">
    <name type="scientific">Sediminibacillus dalangtanensis</name>
    <dbReference type="NCBI Taxonomy" id="2729421"/>
    <lineage>
        <taxon>Bacteria</taxon>
        <taxon>Bacillati</taxon>
        <taxon>Bacillota</taxon>
        <taxon>Bacilli</taxon>
        <taxon>Bacillales</taxon>
        <taxon>Bacillaceae</taxon>
        <taxon>Sediminibacillus</taxon>
    </lineage>
</organism>
<name>A0ABX7VZX2_9BACI</name>
<evidence type="ECO:0008006" key="3">
    <source>
        <dbReference type="Google" id="ProtNLM"/>
    </source>
</evidence>
<accession>A0ABX7VZX2</accession>